<dbReference type="EMBL" id="CP058561">
    <property type="protein sequence ID" value="QUH31730.1"/>
    <property type="molecule type" value="Genomic_DNA"/>
</dbReference>
<dbReference type="Pfam" id="PF06898">
    <property type="entry name" value="YqfD"/>
    <property type="match status" value="1"/>
</dbReference>
<name>A0A8J8MFM2_9FIRM</name>
<feature type="transmembrane region" description="Helical" evidence="1">
    <location>
        <begin position="89"/>
        <end position="109"/>
    </location>
</feature>
<keyword evidence="1" id="KW-0472">Membrane</keyword>
<evidence type="ECO:0000313" key="3">
    <source>
        <dbReference type="Proteomes" id="UP000677305"/>
    </source>
</evidence>
<dbReference type="KEGG" id="vgu:HYG85_23480"/>
<keyword evidence="1" id="KW-1133">Transmembrane helix</keyword>
<protein>
    <submittedName>
        <fullName evidence="2">Sporulation protein YqfD</fullName>
    </submittedName>
</protein>
<dbReference type="NCBIfam" id="TIGR02876">
    <property type="entry name" value="spore_yqfD"/>
    <property type="match status" value="1"/>
</dbReference>
<accession>A0A8J8MFM2</accession>
<reference evidence="2 3" key="1">
    <citation type="submission" date="2020-07" db="EMBL/GenBank/DDBJ databases">
        <title>Vallitalea guaymasensis genome.</title>
        <authorList>
            <person name="Postec A."/>
        </authorList>
    </citation>
    <scope>NUCLEOTIDE SEQUENCE [LARGE SCALE GENOMIC DNA]</scope>
    <source>
        <strain evidence="2 3">Ra1766G1</strain>
    </source>
</reference>
<gene>
    <name evidence="2" type="primary">yqfD</name>
    <name evidence="2" type="ORF">HYG85_23480</name>
</gene>
<dbReference type="AlphaFoldDB" id="A0A8J8MFM2"/>
<dbReference type="RefSeq" id="WP_212691678.1">
    <property type="nucleotide sequence ID" value="NZ_CP058561.1"/>
</dbReference>
<sequence>MLLEIWKYLRGYVIINVSGFSPERFINLCANRGIYIWNVKSVNNGFNLYISAKGFKLIRPLVKKTGCKVRITKKIGLPFRFLIFRKRKIFLFGMIICMAIVFLLSLFIWKIDIEGNSMYTDEHLIKFLNTQSHFVGMWKKDVKCSELEKILLKNYGNINWVTCEMTGTKLLIQIEEGRNNIKIEDLSKSCDILSNKKGVIVSIVTRTGSPKVVKGDVVEEGDVLVSGTLEIKELEEIKAIEFTHSDADIYMKTIYPYHDEVNLKYVNKIYTNNKKKDNALKILNFKINLLKPRIKYSNYDKITTCDEICLFDNFYLPISTHKTSYEEYKLIEETYTNEQATNIINENMTRYLKELEDSKKQIVNNEIEIIESADKIVADGIIVVIEKIGEKKYFDENERRQGYEEYFREDDSNTP</sequence>
<dbReference type="PIRSF" id="PIRSF029895">
    <property type="entry name" value="SpoIV"/>
    <property type="match status" value="1"/>
</dbReference>
<evidence type="ECO:0000256" key="1">
    <source>
        <dbReference type="SAM" id="Phobius"/>
    </source>
</evidence>
<proteinExistence type="predicted"/>
<keyword evidence="3" id="KW-1185">Reference proteome</keyword>
<organism evidence="2 3">
    <name type="scientific">Vallitalea guaymasensis</name>
    <dbReference type="NCBI Taxonomy" id="1185412"/>
    <lineage>
        <taxon>Bacteria</taxon>
        <taxon>Bacillati</taxon>
        <taxon>Bacillota</taxon>
        <taxon>Clostridia</taxon>
        <taxon>Lachnospirales</taxon>
        <taxon>Vallitaleaceae</taxon>
        <taxon>Vallitalea</taxon>
    </lineage>
</organism>
<dbReference type="InterPro" id="IPR010690">
    <property type="entry name" value="YqfD"/>
</dbReference>
<dbReference type="Proteomes" id="UP000677305">
    <property type="component" value="Chromosome"/>
</dbReference>
<keyword evidence="1" id="KW-0812">Transmembrane</keyword>
<evidence type="ECO:0000313" key="2">
    <source>
        <dbReference type="EMBL" id="QUH31730.1"/>
    </source>
</evidence>